<sequence length="1048" mass="122005">MSENNLIFAFDLGSGSMGVCVRKGEKILCLDSLLIDSEFASVEEASKLRRQIRTRIAHKKREEWWIEKAKEAGIEVLSAAQPTKENPNLRPDSRMLTEFTSKKSEDKTIYSSHLLRIALLQGVKLEGWQIFKAVWSAIQRRGYDSNLPWAADADEKENLDASNEYDKKLKEFFNEREEYYYPSYYEAYIQGIWDPNKPDDFTKKLDSSPKPARNKDKKNMAIPSRDLVYKELKALLVNAAKQYPKLKGKEDYIIYGPSEEAYASFKNPKYFKYRGKEWDWQGLLSQKVPRFDNRIISKCKLVPRLNVCKANKVLNKEITFLLELKNMRYTLKESTSTSLSCKQINSLFEKYKVNFSTNENQTSKALINSKEWKKYIQSLGGDVNPNQREIPQPKLSGRSSFCKPALHIIHGLILSGKNPHDYYNELVSANKNIDPLKGLIKEDYKFLLNMPNDWYSISIQDTREEDKNLNKKQALEKIDEIIGGISNRIVRHRLLMLKMKLEELAKKYGEPEKIVFEIAREDFVGKDKKIECQRFQNSNKKEIEDVIKSLGDAGVSKSPENILKVRLFKRQKGKDIYNTSENRNIIISELDEYEVDHIVPRAIGGSDSLLNFVLTKKKFNAVKSNLTPYEWFHKERNTDWDSYIKNVEDIFGSDKNNKKKIKLLISDKAAESESKKTDLRATSQIEKTAQYLTSLYFNWGMNTKDDKKRILFFTGGETASVRSSLGLNRILFANLTDDEYKRLKQRSDFRDKNRKNKKHHALDALVLSVLPEIKLNLKKVEKKPDFFNKEFCKSEISKVYPRTIKQITPKLRETIYGLRCRLESGKKCYYFVSRFNTDISSLKMLSITGGKEGKESEAKKEVNKIFSLKIRNDLLKELENKTLSQEGWKNFIDQYSKDNNIKKIAMIDSKCFNDEEVIDGKTKEVIGEYGHKGAIKGQWIRRKEDNQGQIVYKDEKDKWIVIPVYVFESVYIKKKKYENTYKDVKFFRSGQLVELKKDFPDIEKGVYKLRTIKNSGQCKLENINDQTEITKNIGIFLEQCGMTNYEKQ</sequence>
<dbReference type="PROSITE" id="PS51749">
    <property type="entry name" value="HNH_CAS9"/>
    <property type="match status" value="1"/>
</dbReference>
<evidence type="ECO:0000256" key="10">
    <source>
        <dbReference type="ARBA" id="ARBA00023211"/>
    </source>
</evidence>
<dbReference type="GO" id="GO:0003723">
    <property type="term" value="F:RNA binding"/>
    <property type="evidence" value="ECO:0007669"/>
    <property type="project" value="UniProtKB-UniRule"/>
</dbReference>
<evidence type="ECO:0000256" key="9">
    <source>
        <dbReference type="ARBA" id="ARBA00023125"/>
    </source>
</evidence>
<evidence type="ECO:0000256" key="12">
    <source>
        <dbReference type="PROSITE-ProRule" id="PRU01085"/>
    </source>
</evidence>
<keyword evidence="5 12" id="KW-0378">Hydrolase</keyword>
<dbReference type="GO" id="GO:0046872">
    <property type="term" value="F:metal ion binding"/>
    <property type="evidence" value="ECO:0007669"/>
    <property type="project" value="UniProtKB-KW"/>
</dbReference>
<dbReference type="GO" id="GO:0051607">
    <property type="term" value="P:defense response to virus"/>
    <property type="evidence" value="ECO:0007669"/>
    <property type="project" value="UniProtKB-KW"/>
</dbReference>
<dbReference type="EMBL" id="LC153623">
    <property type="protein sequence ID" value="BAV59376.1"/>
    <property type="molecule type" value="Genomic_DNA"/>
</dbReference>
<evidence type="ECO:0000256" key="8">
    <source>
        <dbReference type="ARBA" id="ARBA00023118"/>
    </source>
</evidence>
<dbReference type="Pfam" id="PF18541">
    <property type="entry name" value="RuvC_III"/>
    <property type="match status" value="1"/>
</dbReference>
<evidence type="ECO:0000256" key="7">
    <source>
        <dbReference type="ARBA" id="ARBA00022884"/>
    </source>
</evidence>
<dbReference type="NCBIfam" id="TIGR01865">
    <property type="entry name" value="cas_Csn1"/>
    <property type="match status" value="1"/>
</dbReference>
<dbReference type="Pfam" id="PF13395">
    <property type="entry name" value="HNH_4"/>
    <property type="match status" value="1"/>
</dbReference>
<evidence type="ECO:0000259" key="13">
    <source>
        <dbReference type="PROSITE" id="PS51749"/>
    </source>
</evidence>
<dbReference type="Gene3D" id="3.30.420.10">
    <property type="entry name" value="Ribonuclease H-like superfamily/Ribonuclease H"/>
    <property type="match status" value="2"/>
</dbReference>
<evidence type="ECO:0000256" key="1">
    <source>
        <dbReference type="ARBA" id="ARBA00001946"/>
    </source>
</evidence>
<dbReference type="AlphaFoldDB" id="A0A1C9ZYB3"/>
<organism evidence="14">
    <name type="scientific">Endomicrobium trichonymphae</name>
    <dbReference type="NCBI Taxonomy" id="1408204"/>
    <lineage>
        <taxon>Bacteria</taxon>
        <taxon>Pseudomonadati</taxon>
        <taxon>Elusimicrobiota</taxon>
        <taxon>Endomicrobiia</taxon>
        <taxon>Endomicrobiales</taxon>
        <taxon>Endomicrobiaceae</taxon>
        <taxon>Candidatus Endomicrobiellum</taxon>
    </lineage>
</organism>
<dbReference type="GO" id="GO:0003677">
    <property type="term" value="F:DNA binding"/>
    <property type="evidence" value="ECO:0007669"/>
    <property type="project" value="UniProtKB-UniRule"/>
</dbReference>
<protein>
    <submittedName>
        <fullName evidence="14">CRISPR-associated protein cas9</fullName>
    </submittedName>
</protein>
<evidence type="ECO:0000256" key="4">
    <source>
        <dbReference type="ARBA" id="ARBA00022759"/>
    </source>
</evidence>
<evidence type="ECO:0000256" key="11">
    <source>
        <dbReference type="ARBA" id="ARBA00046380"/>
    </source>
</evidence>
<keyword evidence="2 12" id="KW-0540">Nuclease</keyword>
<keyword evidence="6" id="KW-0460">Magnesium</keyword>
<evidence type="ECO:0000256" key="6">
    <source>
        <dbReference type="ARBA" id="ARBA00022842"/>
    </source>
</evidence>
<comment type="cofactor">
    <cofactor evidence="1">
        <name>Mg(2+)</name>
        <dbReference type="ChEBI" id="CHEBI:18420"/>
    </cofactor>
</comment>
<dbReference type="InterPro" id="IPR033114">
    <property type="entry name" value="HNH_CAS9"/>
</dbReference>
<dbReference type="Gene3D" id="1.10.30.50">
    <property type="match status" value="1"/>
</dbReference>
<evidence type="ECO:0000256" key="5">
    <source>
        <dbReference type="ARBA" id="ARBA00022801"/>
    </source>
</evidence>
<dbReference type="GO" id="GO:0004519">
    <property type="term" value="F:endonuclease activity"/>
    <property type="evidence" value="ECO:0007669"/>
    <property type="project" value="UniProtKB-UniRule"/>
</dbReference>
<keyword evidence="8" id="KW-0051">Antiviral defense</keyword>
<reference evidence="14" key="1">
    <citation type="journal article" date="2016" name="Genome Biol. Evol.">
        <title>Comparison of intracellular "Ca. Endomicrobium trichonymphae" genomovars illuminates the requirement and decay of defense systems against foreign DNA.</title>
        <authorList>
            <person name="Izawa K."/>
            <person name="Kuwahara H."/>
            <person name="Kihara K."/>
            <person name="Yuki M."/>
            <person name="Lo N."/>
            <person name="Ito T."/>
            <person name="Ohkuma M."/>
            <person name="Hongoh Y."/>
        </authorList>
    </citation>
    <scope>NUCLEOTIDE SEQUENCE</scope>
    <source>
        <strain evidence="14">HsTcC-EM16</strain>
    </source>
</reference>
<feature type="domain" description="HNH Cas9-type" evidence="13">
    <location>
        <begin position="525"/>
        <end position="682"/>
    </location>
</feature>
<name>A0A1C9ZYB3_ENDTX</name>
<evidence type="ECO:0000313" key="14">
    <source>
        <dbReference type="EMBL" id="BAV59376.1"/>
    </source>
</evidence>
<keyword evidence="10" id="KW-0464">Manganese</keyword>
<proteinExistence type="predicted"/>
<keyword evidence="4 12" id="KW-0255">Endonuclease</keyword>
<keyword evidence="3" id="KW-0479">Metal-binding</keyword>
<dbReference type="InterPro" id="IPR028629">
    <property type="entry name" value="Cas9"/>
</dbReference>
<dbReference type="InterPro" id="IPR041383">
    <property type="entry name" value="RuvC_III"/>
</dbReference>
<dbReference type="GO" id="GO:0016787">
    <property type="term" value="F:hydrolase activity"/>
    <property type="evidence" value="ECO:0007669"/>
    <property type="project" value="UniProtKB-KW"/>
</dbReference>
<dbReference type="InterPro" id="IPR036397">
    <property type="entry name" value="RNaseH_sf"/>
</dbReference>
<evidence type="ECO:0000256" key="2">
    <source>
        <dbReference type="ARBA" id="ARBA00022722"/>
    </source>
</evidence>
<comment type="subunit">
    <text evidence="11">Monomer. Binds crRNA and tracrRNA.</text>
</comment>
<keyword evidence="9 12" id="KW-0238">DNA-binding</keyword>
<dbReference type="InterPro" id="IPR003615">
    <property type="entry name" value="HNH_nuc"/>
</dbReference>
<accession>A0A1C9ZYB3</accession>
<evidence type="ECO:0000256" key="3">
    <source>
        <dbReference type="ARBA" id="ARBA00022723"/>
    </source>
</evidence>
<keyword evidence="7" id="KW-0694">RNA-binding</keyword>